<dbReference type="HOGENOM" id="CLU_3281477_0_0_6"/>
<comment type="caution">
    <text evidence="1">The sequence shown here is derived from an EMBL/GenBank/DDBJ whole genome shotgun (WGS) entry which is preliminary data.</text>
</comment>
<dbReference type="InterPro" id="IPR027417">
    <property type="entry name" value="P-loop_NTPase"/>
</dbReference>
<reference evidence="1 2" key="1">
    <citation type="submission" date="2006-02" db="EMBL/GenBank/DDBJ databases">
        <authorList>
            <person name="Pinhassi J."/>
            <person name="Pedros-Alio C."/>
            <person name="Ferriera S."/>
            <person name="Johnson J."/>
            <person name="Kravitz S."/>
            <person name="Halpern A."/>
            <person name="Remington K."/>
            <person name="Beeson K."/>
            <person name="Tran B."/>
            <person name="Rogers Y.-H."/>
            <person name="Friedman R."/>
            <person name="Venter J.C."/>
        </authorList>
    </citation>
    <scope>NUCLEOTIDE SEQUENCE [LARGE SCALE GENOMIC DNA]</scope>
    <source>
        <strain evidence="1 2">MED297</strain>
    </source>
</reference>
<dbReference type="Gene3D" id="3.40.50.300">
    <property type="entry name" value="P-loop containing nucleotide triphosphate hydrolases"/>
    <property type="match status" value="1"/>
</dbReference>
<evidence type="ECO:0000313" key="2">
    <source>
        <dbReference type="Proteomes" id="UP000005953"/>
    </source>
</evidence>
<name>A4BKU4_9GAMM</name>
<dbReference type="SUPFAM" id="SSF52540">
    <property type="entry name" value="P-loop containing nucleoside triphosphate hydrolases"/>
    <property type="match status" value="1"/>
</dbReference>
<dbReference type="STRING" id="314283.MED297_05379"/>
<dbReference type="Proteomes" id="UP000005953">
    <property type="component" value="Unassembled WGS sequence"/>
</dbReference>
<proteinExistence type="predicted"/>
<sequence>MITLTDVSLQLGGKTLLDQASVSINPGERIAVIGANGTGKRHSFESFK</sequence>
<dbReference type="EMBL" id="AAOE01000053">
    <property type="protein sequence ID" value="EAR07250.1"/>
    <property type="molecule type" value="Genomic_DNA"/>
</dbReference>
<gene>
    <name evidence="1" type="ORF">MED297_05379</name>
</gene>
<evidence type="ECO:0000313" key="1">
    <source>
        <dbReference type="EMBL" id="EAR07250.1"/>
    </source>
</evidence>
<dbReference type="AlphaFoldDB" id="A4BKU4"/>
<organism evidence="1 2">
    <name type="scientific">Reinekea blandensis MED297</name>
    <dbReference type="NCBI Taxonomy" id="314283"/>
    <lineage>
        <taxon>Bacteria</taxon>
        <taxon>Pseudomonadati</taxon>
        <taxon>Pseudomonadota</taxon>
        <taxon>Gammaproteobacteria</taxon>
        <taxon>Oceanospirillales</taxon>
        <taxon>Saccharospirillaceae</taxon>
        <taxon>Reinekea</taxon>
    </lineage>
</organism>
<keyword evidence="2" id="KW-1185">Reference proteome</keyword>
<protein>
    <submittedName>
        <fullName evidence="1">ABC transporter, duplicated ATPase domains</fullName>
    </submittedName>
</protein>
<accession>A4BKU4</accession>